<dbReference type="InterPro" id="IPR036457">
    <property type="entry name" value="PPM-type-like_dom_sf"/>
</dbReference>
<sequence length="209" mass="22220">MAATPLHVTDDKPNRPASVTQQVAARPYLSVAGHTDVGKVREKNEDTFVVADLTGGTLLEGAPHARFDVGERGVLLAVSDGMGGAAAGEVASALVVETLTRAMKDAAPETPRDALMNDAIQRAHRAVWDEAKRESKKMGATLTAVFVHAGQAFIAEVGDSRAYLIRAGKMCQLTHDQSMVQMLVDTGIIEPDQAEHSPIRNVILQAMGN</sequence>
<feature type="non-terminal residue" evidence="3">
    <location>
        <position position="209"/>
    </location>
</feature>
<name>X1F7A7_9ZZZZ</name>
<dbReference type="CDD" id="cd00143">
    <property type="entry name" value="PP2Cc"/>
    <property type="match status" value="1"/>
</dbReference>
<dbReference type="InterPro" id="IPR001932">
    <property type="entry name" value="PPM-type_phosphatase-like_dom"/>
</dbReference>
<reference evidence="3" key="1">
    <citation type="journal article" date="2014" name="Front. Microbiol.">
        <title>High frequency of phylogenetically diverse reductive dehalogenase-homologous genes in deep subseafloor sedimentary metagenomes.</title>
        <authorList>
            <person name="Kawai M."/>
            <person name="Futagami T."/>
            <person name="Toyoda A."/>
            <person name="Takaki Y."/>
            <person name="Nishi S."/>
            <person name="Hori S."/>
            <person name="Arai W."/>
            <person name="Tsubouchi T."/>
            <person name="Morono Y."/>
            <person name="Uchiyama I."/>
            <person name="Ito T."/>
            <person name="Fujiyama A."/>
            <person name="Inagaki F."/>
            <person name="Takami H."/>
        </authorList>
    </citation>
    <scope>NUCLEOTIDE SEQUENCE</scope>
    <source>
        <strain evidence="3">Expedition CK06-06</strain>
    </source>
</reference>
<feature type="domain" description="PPM-type phosphatase" evidence="2">
    <location>
        <begin position="30"/>
        <end position="209"/>
    </location>
</feature>
<evidence type="ECO:0000259" key="2">
    <source>
        <dbReference type="PROSITE" id="PS51746"/>
    </source>
</evidence>
<dbReference type="PANTHER" id="PTHR13832">
    <property type="entry name" value="PROTEIN PHOSPHATASE 2C"/>
    <property type="match status" value="1"/>
</dbReference>
<protein>
    <recommendedName>
        <fullName evidence="2">PPM-type phosphatase domain-containing protein</fullName>
    </recommendedName>
</protein>
<organism evidence="3">
    <name type="scientific">marine sediment metagenome</name>
    <dbReference type="NCBI Taxonomy" id="412755"/>
    <lineage>
        <taxon>unclassified sequences</taxon>
        <taxon>metagenomes</taxon>
        <taxon>ecological metagenomes</taxon>
    </lineage>
</organism>
<dbReference type="PROSITE" id="PS51746">
    <property type="entry name" value="PPM_2"/>
    <property type="match status" value="1"/>
</dbReference>
<gene>
    <name evidence="3" type="ORF">S03H2_11250</name>
</gene>
<feature type="region of interest" description="Disordered" evidence="1">
    <location>
        <begin position="1"/>
        <end position="20"/>
    </location>
</feature>
<dbReference type="AlphaFoldDB" id="X1F7A7"/>
<proteinExistence type="predicted"/>
<dbReference type="InterPro" id="IPR015655">
    <property type="entry name" value="PP2C"/>
</dbReference>
<comment type="caution">
    <text evidence="3">The sequence shown here is derived from an EMBL/GenBank/DDBJ whole genome shotgun (WGS) entry which is preliminary data.</text>
</comment>
<evidence type="ECO:0000313" key="3">
    <source>
        <dbReference type="EMBL" id="GAH40822.1"/>
    </source>
</evidence>
<dbReference type="Pfam" id="PF13672">
    <property type="entry name" value="PP2C_2"/>
    <property type="match status" value="1"/>
</dbReference>
<dbReference type="Gene3D" id="3.60.40.10">
    <property type="entry name" value="PPM-type phosphatase domain"/>
    <property type="match status" value="1"/>
</dbReference>
<dbReference type="GO" id="GO:0004722">
    <property type="term" value="F:protein serine/threonine phosphatase activity"/>
    <property type="evidence" value="ECO:0007669"/>
    <property type="project" value="InterPro"/>
</dbReference>
<dbReference type="PANTHER" id="PTHR13832:SF827">
    <property type="entry name" value="PROTEIN PHOSPHATASE 1L"/>
    <property type="match status" value="1"/>
</dbReference>
<accession>X1F7A7</accession>
<dbReference type="EMBL" id="BARU01005749">
    <property type="protein sequence ID" value="GAH40822.1"/>
    <property type="molecule type" value="Genomic_DNA"/>
</dbReference>
<dbReference type="SMART" id="SM00332">
    <property type="entry name" value="PP2Cc"/>
    <property type="match status" value="1"/>
</dbReference>
<evidence type="ECO:0000256" key="1">
    <source>
        <dbReference type="SAM" id="MobiDB-lite"/>
    </source>
</evidence>
<dbReference type="SUPFAM" id="SSF81606">
    <property type="entry name" value="PP2C-like"/>
    <property type="match status" value="1"/>
</dbReference>